<keyword evidence="3" id="KW-1185">Reference proteome</keyword>
<evidence type="ECO:0000256" key="1">
    <source>
        <dbReference type="SAM" id="MobiDB-lite"/>
    </source>
</evidence>
<dbReference type="GeneID" id="19332531"/>
<feature type="region of interest" description="Disordered" evidence="1">
    <location>
        <begin position="110"/>
        <end position="153"/>
    </location>
</feature>
<name>N1Q8H9_PSEFD</name>
<organism evidence="2 3">
    <name type="scientific">Pseudocercospora fijiensis (strain CIRAD86)</name>
    <name type="common">Black leaf streak disease fungus</name>
    <name type="synonym">Mycosphaerella fijiensis</name>
    <dbReference type="NCBI Taxonomy" id="383855"/>
    <lineage>
        <taxon>Eukaryota</taxon>
        <taxon>Fungi</taxon>
        <taxon>Dikarya</taxon>
        <taxon>Ascomycota</taxon>
        <taxon>Pezizomycotina</taxon>
        <taxon>Dothideomycetes</taxon>
        <taxon>Dothideomycetidae</taxon>
        <taxon>Mycosphaerellales</taxon>
        <taxon>Mycosphaerellaceae</taxon>
        <taxon>Pseudocercospora</taxon>
    </lineage>
</organism>
<feature type="compositionally biased region" description="Basic and acidic residues" evidence="1">
    <location>
        <begin position="48"/>
        <end position="92"/>
    </location>
</feature>
<dbReference type="Proteomes" id="UP000016932">
    <property type="component" value="Unassembled WGS sequence"/>
</dbReference>
<dbReference type="AlphaFoldDB" id="N1Q8H9"/>
<sequence length="462" mass="51124">MQQSVVAVKTAARRAALHTARLPGGYFPTACPCSSPYTTSSATAPATERSKSNIIHEDVRSHRDGRAHQANPERIDRRAVGSSREKRKDLKHRAVDGSKLEDGNAEGVIENSAPKTIPGTRQPFSKHAGKVFPNTSVDVAGGAPDGGKRSQRTNIPIMRGQYSIMSHMYEPFPKPINVTTFLQTKIFASDQYNPKSIEIRRRFKAFDPKSFIWVVRCPVSVSKKSTYRHLVEKKVRRAFRAALENEGYSDDGNLLAKGQGHSEEAPNVYDQAERRGRLSGALLITLSKDAHKTLTAKGKEIRENVELLLKKVLVQRETASSLQARGCIAVNAFKKCSKLTFDAPFPRSDLAHVIKSVVDLEEELPTGPRQRPKLIARACTVMQAIHFRALWLAPGAGLGKPYEESLRMSIFDLHSQKALPPMHSDCSHQTDSACPYMWVASPSQRRSFNSHPLTLTISASTP</sequence>
<dbReference type="KEGG" id="pfj:MYCFIDRAFT_170707"/>
<feature type="region of interest" description="Disordered" evidence="1">
    <location>
        <begin position="36"/>
        <end position="92"/>
    </location>
</feature>
<dbReference type="RefSeq" id="XP_007921924.1">
    <property type="nucleotide sequence ID" value="XM_007923733.1"/>
</dbReference>
<reference evidence="2 3" key="1">
    <citation type="journal article" date="2012" name="PLoS Pathog.">
        <title>Diverse lifestyles and strategies of plant pathogenesis encoded in the genomes of eighteen Dothideomycetes fungi.</title>
        <authorList>
            <person name="Ohm R.A."/>
            <person name="Feau N."/>
            <person name="Henrissat B."/>
            <person name="Schoch C.L."/>
            <person name="Horwitz B.A."/>
            <person name="Barry K.W."/>
            <person name="Condon B.J."/>
            <person name="Copeland A.C."/>
            <person name="Dhillon B."/>
            <person name="Glaser F."/>
            <person name="Hesse C.N."/>
            <person name="Kosti I."/>
            <person name="LaButti K."/>
            <person name="Lindquist E.A."/>
            <person name="Lucas S."/>
            <person name="Salamov A.A."/>
            <person name="Bradshaw R.E."/>
            <person name="Ciuffetti L."/>
            <person name="Hamelin R.C."/>
            <person name="Kema G.H.J."/>
            <person name="Lawrence C."/>
            <person name="Scott J.A."/>
            <person name="Spatafora J.W."/>
            <person name="Turgeon B.G."/>
            <person name="de Wit P.J.G.M."/>
            <person name="Zhong S."/>
            <person name="Goodwin S.B."/>
            <person name="Grigoriev I.V."/>
        </authorList>
    </citation>
    <scope>NUCLEOTIDE SEQUENCE [LARGE SCALE GENOMIC DNA]</scope>
    <source>
        <strain evidence="2 3">CIRAD86</strain>
    </source>
</reference>
<dbReference type="OrthoDB" id="5238363at2759"/>
<dbReference type="VEuPathDB" id="FungiDB:MYCFIDRAFT_170707"/>
<dbReference type="EMBL" id="KB446555">
    <property type="protein sequence ID" value="EME89195.1"/>
    <property type="molecule type" value="Genomic_DNA"/>
</dbReference>
<feature type="compositionally biased region" description="Low complexity" evidence="1">
    <location>
        <begin position="36"/>
        <end position="47"/>
    </location>
</feature>
<dbReference type="eggNOG" id="ENOG502T7WF">
    <property type="taxonomic scope" value="Eukaryota"/>
</dbReference>
<protein>
    <submittedName>
        <fullName evidence="2">Uncharacterized protein</fullName>
    </submittedName>
</protein>
<evidence type="ECO:0000313" key="2">
    <source>
        <dbReference type="EMBL" id="EME89195.1"/>
    </source>
</evidence>
<dbReference type="HOGENOM" id="CLU_592004_0_0_1"/>
<gene>
    <name evidence="2" type="ORF">MYCFIDRAFT_170707</name>
</gene>
<accession>N1Q8H9</accession>
<evidence type="ECO:0000313" key="3">
    <source>
        <dbReference type="Proteomes" id="UP000016932"/>
    </source>
</evidence>
<proteinExistence type="predicted"/>